<evidence type="ECO:0000256" key="1">
    <source>
        <dbReference type="ARBA" id="ARBA00004609"/>
    </source>
</evidence>
<protein>
    <recommendedName>
        <fullName evidence="18">CFEM domain-containing protein</fullName>
    </recommendedName>
</protein>
<keyword evidence="6 15" id="KW-0349">Heme</keyword>
<dbReference type="PANTHER" id="PTHR37928">
    <property type="entry name" value="CFEM DOMAIN PROTEIN (AFU_ORTHOLOGUE AFUA_6G14090)"/>
    <property type="match status" value="1"/>
</dbReference>
<feature type="domain" description="CFEM" evidence="18">
    <location>
        <begin position="1"/>
        <end position="109"/>
    </location>
</feature>
<organism evidence="19 20">
    <name type="scientific">Penicillium salamii</name>
    <dbReference type="NCBI Taxonomy" id="1612424"/>
    <lineage>
        <taxon>Eukaryota</taxon>
        <taxon>Fungi</taxon>
        <taxon>Dikarya</taxon>
        <taxon>Ascomycota</taxon>
        <taxon>Pezizomycotina</taxon>
        <taxon>Eurotiomycetes</taxon>
        <taxon>Eurotiomycetidae</taxon>
        <taxon>Eurotiales</taxon>
        <taxon>Aspergillaceae</taxon>
        <taxon>Penicillium</taxon>
    </lineage>
</organism>
<evidence type="ECO:0000256" key="10">
    <source>
        <dbReference type="ARBA" id="ARBA00023004"/>
    </source>
</evidence>
<evidence type="ECO:0000256" key="15">
    <source>
        <dbReference type="PROSITE-ProRule" id="PRU01356"/>
    </source>
</evidence>
<comment type="caution">
    <text evidence="19">The sequence shown here is derived from an EMBL/GenBank/DDBJ whole genome shotgun (WGS) entry which is preliminary data.</text>
</comment>
<evidence type="ECO:0000256" key="5">
    <source>
        <dbReference type="ARBA" id="ARBA00022525"/>
    </source>
</evidence>
<feature type="binding site" description="axial binding residue" evidence="15">
    <location>
        <position position="43"/>
    </location>
    <ligand>
        <name>heme</name>
        <dbReference type="ChEBI" id="CHEBI:30413"/>
    </ligand>
    <ligandPart>
        <name>Fe</name>
        <dbReference type="ChEBI" id="CHEBI:18248"/>
    </ligandPart>
</feature>
<dbReference type="Proteomes" id="UP001152649">
    <property type="component" value="Unassembled WGS sequence"/>
</dbReference>
<evidence type="ECO:0000256" key="14">
    <source>
        <dbReference type="ARBA" id="ARBA00023288"/>
    </source>
</evidence>
<feature type="signal peptide" evidence="17">
    <location>
        <begin position="1"/>
        <end position="18"/>
    </location>
</feature>
<keyword evidence="4" id="KW-1003">Cell membrane</keyword>
<evidence type="ECO:0000313" key="20">
    <source>
        <dbReference type="Proteomes" id="UP001152649"/>
    </source>
</evidence>
<keyword evidence="5" id="KW-0964">Secreted</keyword>
<evidence type="ECO:0000256" key="4">
    <source>
        <dbReference type="ARBA" id="ARBA00022475"/>
    </source>
</evidence>
<comment type="similarity">
    <text evidence="3">Belongs to the RBT5 family.</text>
</comment>
<dbReference type="GO" id="GO:0005576">
    <property type="term" value="C:extracellular region"/>
    <property type="evidence" value="ECO:0007669"/>
    <property type="project" value="UniProtKB-SubCell"/>
</dbReference>
<reference evidence="19" key="1">
    <citation type="submission" date="2021-07" db="EMBL/GenBank/DDBJ databases">
        <authorList>
            <person name="Branca A.L. A."/>
        </authorList>
    </citation>
    <scope>NUCLEOTIDE SEQUENCE</scope>
</reference>
<dbReference type="GO" id="GO:0098552">
    <property type="term" value="C:side of membrane"/>
    <property type="evidence" value="ECO:0007669"/>
    <property type="project" value="UniProtKB-KW"/>
</dbReference>
<evidence type="ECO:0000256" key="8">
    <source>
        <dbReference type="ARBA" id="ARBA00022723"/>
    </source>
</evidence>
<dbReference type="InterPro" id="IPR008427">
    <property type="entry name" value="Extracellular_membr_CFEM_dom"/>
</dbReference>
<keyword evidence="9 17" id="KW-0732">Signal</keyword>
<dbReference type="GO" id="GO:0005886">
    <property type="term" value="C:plasma membrane"/>
    <property type="evidence" value="ECO:0007669"/>
    <property type="project" value="UniProtKB-SubCell"/>
</dbReference>
<keyword evidence="12 15" id="KW-1015">Disulfide bond</keyword>
<evidence type="ECO:0000256" key="13">
    <source>
        <dbReference type="ARBA" id="ARBA00023180"/>
    </source>
</evidence>
<feature type="disulfide bond" evidence="15">
    <location>
        <begin position="48"/>
        <end position="81"/>
    </location>
</feature>
<feature type="region of interest" description="Disordered" evidence="16">
    <location>
        <begin position="93"/>
        <end position="142"/>
    </location>
</feature>
<name>A0A9W4I6N2_9EURO</name>
<keyword evidence="13" id="KW-0325">Glycoprotein</keyword>
<keyword evidence="10 15" id="KW-0408">Iron</keyword>
<evidence type="ECO:0000259" key="18">
    <source>
        <dbReference type="PROSITE" id="PS52012"/>
    </source>
</evidence>
<comment type="subcellular location">
    <subcellularLocation>
        <location evidence="1">Cell membrane</location>
        <topology evidence="1">Lipid-anchor</topology>
        <topology evidence="1">GPI-anchor</topology>
    </subcellularLocation>
    <subcellularLocation>
        <location evidence="2">Secreted</location>
    </subcellularLocation>
</comment>
<dbReference type="PROSITE" id="PS51257">
    <property type="entry name" value="PROKAR_LIPOPROTEIN"/>
    <property type="match status" value="1"/>
</dbReference>
<proteinExistence type="inferred from homology"/>
<dbReference type="PROSITE" id="PS52012">
    <property type="entry name" value="CFEM"/>
    <property type="match status" value="1"/>
</dbReference>
<evidence type="ECO:0000256" key="2">
    <source>
        <dbReference type="ARBA" id="ARBA00004613"/>
    </source>
</evidence>
<dbReference type="GO" id="GO:0046872">
    <property type="term" value="F:metal ion binding"/>
    <property type="evidence" value="ECO:0007669"/>
    <property type="project" value="UniProtKB-UniRule"/>
</dbReference>
<dbReference type="InterPro" id="IPR051735">
    <property type="entry name" value="CFEM_domain"/>
</dbReference>
<evidence type="ECO:0000256" key="3">
    <source>
        <dbReference type="ARBA" id="ARBA00010031"/>
    </source>
</evidence>
<dbReference type="AlphaFoldDB" id="A0A9W4I6N2"/>
<keyword evidence="7" id="KW-0336">GPI-anchor</keyword>
<accession>A0A9W4I6N2</accession>
<evidence type="ECO:0000256" key="7">
    <source>
        <dbReference type="ARBA" id="ARBA00022622"/>
    </source>
</evidence>
<dbReference type="Pfam" id="PF05730">
    <property type="entry name" value="CFEM"/>
    <property type="match status" value="1"/>
</dbReference>
<keyword evidence="20" id="KW-1185">Reference proteome</keyword>
<comment type="caution">
    <text evidence="15">Lacks conserved residue(s) required for the propagation of feature annotation.</text>
</comment>
<evidence type="ECO:0000256" key="17">
    <source>
        <dbReference type="SAM" id="SignalP"/>
    </source>
</evidence>
<dbReference type="OrthoDB" id="3065412at2759"/>
<evidence type="ECO:0000256" key="6">
    <source>
        <dbReference type="ARBA" id="ARBA00022617"/>
    </source>
</evidence>
<feature type="compositionally biased region" description="Low complexity" evidence="16">
    <location>
        <begin position="96"/>
        <end position="142"/>
    </location>
</feature>
<evidence type="ECO:0000256" key="16">
    <source>
        <dbReference type="SAM" id="MobiDB-lite"/>
    </source>
</evidence>
<keyword evidence="11" id="KW-0472">Membrane</keyword>
<feature type="chain" id="PRO_5040877116" description="CFEM domain-containing protein" evidence="17">
    <location>
        <begin position="19"/>
        <end position="183"/>
    </location>
</feature>
<gene>
    <name evidence="19" type="ORF">PSALAMII_LOCUS296</name>
</gene>
<sequence>MKFNALLTLSALLATACAQGLGDLPDCSKTCATGAIPKNCGIDIKCICEAKSFLSDVSCCVADKCSKADQDTTLKVARSLCARGGVTDLPTSVTCSTDAGSSSTSSGSSSTETGTKTGSEASSATQKGSTTTGSTSATDSASTSASASSSAAASTGTNAAVITHQDSSLIAAAGAAAALAMLI</sequence>
<evidence type="ECO:0000256" key="12">
    <source>
        <dbReference type="ARBA" id="ARBA00023157"/>
    </source>
</evidence>
<dbReference type="EMBL" id="CAJVPG010000011">
    <property type="protein sequence ID" value="CAG8232350.1"/>
    <property type="molecule type" value="Genomic_DNA"/>
</dbReference>
<evidence type="ECO:0000256" key="9">
    <source>
        <dbReference type="ARBA" id="ARBA00022729"/>
    </source>
</evidence>
<evidence type="ECO:0000313" key="19">
    <source>
        <dbReference type="EMBL" id="CAG8232350.1"/>
    </source>
</evidence>
<evidence type="ECO:0000256" key="11">
    <source>
        <dbReference type="ARBA" id="ARBA00023136"/>
    </source>
</evidence>
<dbReference type="PANTHER" id="PTHR37928:SF2">
    <property type="entry name" value="GPI ANCHORED CFEM DOMAIN PROTEIN (AFU_ORTHOLOGUE AFUA_6G10580)"/>
    <property type="match status" value="1"/>
</dbReference>
<dbReference type="SMART" id="SM00747">
    <property type="entry name" value="CFEM"/>
    <property type="match status" value="1"/>
</dbReference>
<keyword evidence="8 15" id="KW-0479">Metal-binding</keyword>
<keyword evidence="14" id="KW-0449">Lipoprotein</keyword>